<dbReference type="PANTHER" id="PTHR47964">
    <property type="entry name" value="ATP-DEPENDENT DNA HELICASE HOMOLOG RECG, CHLOROPLASTIC"/>
    <property type="match status" value="1"/>
</dbReference>
<dbReference type="GO" id="GO:0016787">
    <property type="term" value="F:hydrolase activity"/>
    <property type="evidence" value="ECO:0007669"/>
    <property type="project" value="UniProtKB-KW"/>
</dbReference>
<dbReference type="InterPro" id="IPR014001">
    <property type="entry name" value="Helicase_ATP-bd"/>
</dbReference>
<keyword evidence="7" id="KW-0234">DNA repair</keyword>
<evidence type="ECO:0000313" key="11">
    <source>
        <dbReference type="EMBL" id="OHA60558.1"/>
    </source>
</evidence>
<dbReference type="AlphaFoldDB" id="A0A1G2QJD3"/>
<dbReference type="Pfam" id="PF19833">
    <property type="entry name" value="RecG_dom3_C"/>
    <property type="match status" value="1"/>
</dbReference>
<organism evidence="11 12">
    <name type="scientific">Candidatus Vogelbacteria bacterium RIFOXYD1_FULL_51_18</name>
    <dbReference type="NCBI Taxonomy" id="1802440"/>
    <lineage>
        <taxon>Bacteria</taxon>
        <taxon>Candidatus Vogeliibacteriota</taxon>
    </lineage>
</organism>
<evidence type="ECO:0000256" key="4">
    <source>
        <dbReference type="ARBA" id="ARBA00022806"/>
    </source>
</evidence>
<feature type="domain" description="Helicase C-terminal" evidence="10">
    <location>
        <begin position="473"/>
        <end position="647"/>
    </location>
</feature>
<gene>
    <name evidence="11" type="ORF">A2569_02120</name>
</gene>
<dbReference type="SMART" id="SM00490">
    <property type="entry name" value="HELICc"/>
    <property type="match status" value="1"/>
</dbReference>
<dbReference type="InterPro" id="IPR045562">
    <property type="entry name" value="RecG_dom3_C"/>
</dbReference>
<keyword evidence="5" id="KW-0067">ATP-binding</keyword>
<evidence type="ECO:0000259" key="10">
    <source>
        <dbReference type="PROSITE" id="PS51194"/>
    </source>
</evidence>
<dbReference type="PROSITE" id="PS51192">
    <property type="entry name" value="HELICASE_ATP_BIND_1"/>
    <property type="match status" value="1"/>
</dbReference>
<evidence type="ECO:0000256" key="2">
    <source>
        <dbReference type="ARBA" id="ARBA00022763"/>
    </source>
</evidence>
<keyword evidence="3" id="KW-0378">Hydrolase</keyword>
<keyword evidence="2" id="KW-0227">DNA damage</keyword>
<proteinExistence type="predicted"/>
<dbReference type="GO" id="GO:0003677">
    <property type="term" value="F:DNA binding"/>
    <property type="evidence" value="ECO:0007669"/>
    <property type="project" value="UniProtKB-KW"/>
</dbReference>
<keyword evidence="4" id="KW-0347">Helicase</keyword>
<feature type="domain" description="Helicase ATP-binding" evidence="9">
    <location>
        <begin position="274"/>
        <end position="463"/>
    </location>
</feature>
<dbReference type="Pfam" id="PF17191">
    <property type="entry name" value="RecG_wedge"/>
    <property type="match status" value="1"/>
</dbReference>
<dbReference type="GO" id="GO:0003678">
    <property type="term" value="F:DNA helicase activity"/>
    <property type="evidence" value="ECO:0007669"/>
    <property type="project" value="TreeGrafter"/>
</dbReference>
<dbReference type="Gene3D" id="2.40.50.140">
    <property type="entry name" value="Nucleic acid-binding proteins"/>
    <property type="match status" value="1"/>
</dbReference>
<name>A0A1G2QJD3_9BACT</name>
<dbReference type="EMBL" id="MHTL01000012">
    <property type="protein sequence ID" value="OHA60558.1"/>
    <property type="molecule type" value="Genomic_DNA"/>
</dbReference>
<evidence type="ECO:0000313" key="12">
    <source>
        <dbReference type="Proteomes" id="UP000177090"/>
    </source>
</evidence>
<dbReference type="Gene3D" id="3.40.50.300">
    <property type="entry name" value="P-loop containing nucleotide triphosphate hydrolases"/>
    <property type="match status" value="2"/>
</dbReference>
<protein>
    <recommendedName>
        <fullName evidence="8">Probable DNA 3'-5' helicase RecG</fullName>
    </recommendedName>
</protein>
<comment type="caution">
    <text evidence="11">The sequence shown here is derived from an EMBL/GenBank/DDBJ whole genome shotgun (WGS) entry which is preliminary data.</text>
</comment>
<dbReference type="CDD" id="cd04488">
    <property type="entry name" value="RecG_wedge_OBF"/>
    <property type="match status" value="1"/>
</dbReference>
<keyword evidence="6" id="KW-0238">DNA-binding</keyword>
<evidence type="ECO:0000256" key="8">
    <source>
        <dbReference type="ARBA" id="ARBA00049819"/>
    </source>
</evidence>
<dbReference type="InterPro" id="IPR012340">
    <property type="entry name" value="NA-bd_OB-fold"/>
</dbReference>
<dbReference type="STRING" id="1802440.A2569_02120"/>
<dbReference type="NCBIfam" id="NF008168">
    <property type="entry name" value="PRK10917.2-2"/>
    <property type="match status" value="1"/>
</dbReference>
<dbReference type="PROSITE" id="PS51194">
    <property type="entry name" value="HELICASE_CTER"/>
    <property type="match status" value="1"/>
</dbReference>
<evidence type="ECO:0000256" key="5">
    <source>
        <dbReference type="ARBA" id="ARBA00022840"/>
    </source>
</evidence>
<dbReference type="SMART" id="SM00487">
    <property type="entry name" value="DEXDc"/>
    <property type="match status" value="1"/>
</dbReference>
<accession>A0A1G2QJD3</accession>
<dbReference type="Proteomes" id="UP000177090">
    <property type="component" value="Unassembled WGS sequence"/>
</dbReference>
<reference evidence="11 12" key="1">
    <citation type="journal article" date="2016" name="Nat. Commun.">
        <title>Thousands of microbial genomes shed light on interconnected biogeochemical processes in an aquifer system.</title>
        <authorList>
            <person name="Anantharaman K."/>
            <person name="Brown C.T."/>
            <person name="Hug L.A."/>
            <person name="Sharon I."/>
            <person name="Castelle C.J."/>
            <person name="Probst A.J."/>
            <person name="Thomas B.C."/>
            <person name="Singh A."/>
            <person name="Wilkins M.J."/>
            <person name="Karaoz U."/>
            <person name="Brodie E.L."/>
            <person name="Williams K.H."/>
            <person name="Hubbard S.S."/>
            <person name="Banfield J.F."/>
        </authorList>
    </citation>
    <scope>NUCLEOTIDE SEQUENCE [LARGE SCALE GENOMIC DNA]</scope>
</reference>
<dbReference type="SUPFAM" id="SSF50249">
    <property type="entry name" value="Nucleic acid-binding proteins"/>
    <property type="match status" value="1"/>
</dbReference>
<dbReference type="GO" id="GO:0005524">
    <property type="term" value="F:ATP binding"/>
    <property type="evidence" value="ECO:0007669"/>
    <property type="project" value="UniProtKB-KW"/>
</dbReference>
<sequence>MPLGSLWRLNPEQEATLEKLHIATVHDLLRHYPSRYEEPGQAKHIADCAALETVTLTGTITKSEARRAFKKKTPLGEATLDDGTGTLTLIWFHQPYMAKKFGVGAQVQVRGQVRERNKKISIINPDIEFSTGETTPLLGSPKSLAPVYPASAGISSQWFAYHIGELLGRRAHERLSDPLPDDLRARYKLPSLSASLFYVHAPQRLSDARAAQKRFAFEEVFFLNLVRLRDRESYQELGSPRLAAPESALGQFTARFPFTLTSAQARAVAAILTDLARPRPMMRLLEGDVGSGKTAVAAIAAYATVLSGQEIAYMAPTEILARQHFESFIGYFAHLGVQVGLITGSECRKFPSKISAGWRTEEHTHISRAQLLKWVANGEIPILVGTHALIQKNVLWKALGLVIIDEQHRFGISQRMALARGKNAEHTQNNTKKSVPHLLTMTATPIPRTLALTIYGDLDLTLLDEQPVGRKPVITEIIPEGERERAYERMRAEIEEGRQAFIICPRIEEPDPEKELALEAKSAKSEAKRLQIDIFPEYEVGLVHGKLHLHEKEQVMKDFTERRLHVLVSTSVIEVGVNIPNATVIAIEGAERFGLAQIHQFRGRVARSDKQAYCFLFLGSRSAASVARLKAVVNAKNGFELAEKDLQIRGAGTLGGSAQSGLSDIGMEALKNLKMVEAARAEAAKIIDSDPTLAAHPLLHERLSRTQTIHFE</sequence>
<dbReference type="InterPro" id="IPR047112">
    <property type="entry name" value="RecG/Mfd"/>
</dbReference>
<evidence type="ECO:0000256" key="1">
    <source>
        <dbReference type="ARBA" id="ARBA00022741"/>
    </source>
</evidence>
<dbReference type="GO" id="GO:0006281">
    <property type="term" value="P:DNA repair"/>
    <property type="evidence" value="ECO:0007669"/>
    <property type="project" value="UniProtKB-KW"/>
</dbReference>
<evidence type="ECO:0000256" key="6">
    <source>
        <dbReference type="ARBA" id="ARBA00023125"/>
    </source>
</evidence>
<dbReference type="InterPro" id="IPR033454">
    <property type="entry name" value="RecG_wedge"/>
</dbReference>
<dbReference type="PANTHER" id="PTHR47964:SF1">
    <property type="entry name" value="ATP-DEPENDENT DNA HELICASE HOMOLOG RECG, CHLOROPLASTIC"/>
    <property type="match status" value="1"/>
</dbReference>
<dbReference type="InterPro" id="IPR001650">
    <property type="entry name" value="Helicase_C-like"/>
</dbReference>
<evidence type="ECO:0000259" key="9">
    <source>
        <dbReference type="PROSITE" id="PS51192"/>
    </source>
</evidence>
<dbReference type="SUPFAM" id="SSF52540">
    <property type="entry name" value="P-loop containing nucleoside triphosphate hydrolases"/>
    <property type="match status" value="2"/>
</dbReference>
<dbReference type="InterPro" id="IPR027417">
    <property type="entry name" value="P-loop_NTPase"/>
</dbReference>
<evidence type="ECO:0000256" key="7">
    <source>
        <dbReference type="ARBA" id="ARBA00023204"/>
    </source>
</evidence>
<keyword evidence="1" id="KW-0547">Nucleotide-binding</keyword>
<dbReference type="Pfam" id="PF00270">
    <property type="entry name" value="DEAD"/>
    <property type="match status" value="1"/>
</dbReference>
<evidence type="ECO:0000256" key="3">
    <source>
        <dbReference type="ARBA" id="ARBA00022801"/>
    </source>
</evidence>
<dbReference type="InterPro" id="IPR011545">
    <property type="entry name" value="DEAD/DEAH_box_helicase_dom"/>
</dbReference>
<dbReference type="Pfam" id="PF00271">
    <property type="entry name" value="Helicase_C"/>
    <property type="match status" value="1"/>
</dbReference>